<dbReference type="SUPFAM" id="SSF55073">
    <property type="entry name" value="Nucleotide cyclase"/>
    <property type="match status" value="1"/>
</dbReference>
<protein>
    <submittedName>
        <fullName evidence="3">GGDEF domain-containing protein</fullName>
    </submittedName>
</protein>
<dbReference type="SUPFAM" id="SSF141868">
    <property type="entry name" value="EAL domain-like"/>
    <property type="match status" value="1"/>
</dbReference>
<dbReference type="CDD" id="cd01948">
    <property type="entry name" value="EAL"/>
    <property type="match status" value="1"/>
</dbReference>
<accession>A0A831K272</accession>
<dbReference type="InterPro" id="IPR029787">
    <property type="entry name" value="Nucleotide_cyclase"/>
</dbReference>
<evidence type="ECO:0000259" key="2">
    <source>
        <dbReference type="PROSITE" id="PS50887"/>
    </source>
</evidence>
<dbReference type="InterPro" id="IPR035919">
    <property type="entry name" value="EAL_sf"/>
</dbReference>
<dbReference type="CDD" id="cd01949">
    <property type="entry name" value="GGDEF"/>
    <property type="match status" value="1"/>
</dbReference>
<dbReference type="Pfam" id="PF00563">
    <property type="entry name" value="EAL"/>
    <property type="match status" value="1"/>
</dbReference>
<sequence length="454" mass="51306">MNFAPSTIDSEDCTQVIIHDRSPELDIQQRLSELANYDIETGLYNRKSFTKQLEEQLQKAFSTQQRLSIILISIANFQDIKTDYGQERAGLLLKEAGHVLNEKTYDTDLIARFGEHEFAILCTPATNAESLAQRISQALSEHQFRLDGQPIKPEVAIGITHSDAPPAQSSTDFIAHALRACKTAIEEGTATHLLDATDSGEIKEDESIIRLIDQALAQDRFHLLFQPVVSLHGNSREDYAIFVRLLDNNGQQVSPKDFIGQATQSERMAEIDRWVIRKSISEVARHRSDGHKLNFLINLSTPAIEDDSLLLWICDCLREFKAKGAWLTFAVSHNDVIGHLEKMEQLAEGLHKINCRIALTHFPFEQEAVNVVKHLKFDVVRFSPDISGKLTQDKEQQELLKSFSQQLQRENVKTIVTHIEAAAQLTILWNVGVDFIQGDFIQKPVDTIIYDAEL</sequence>
<dbReference type="SMART" id="SM00052">
    <property type="entry name" value="EAL"/>
    <property type="match status" value="1"/>
</dbReference>
<evidence type="ECO:0000259" key="1">
    <source>
        <dbReference type="PROSITE" id="PS50883"/>
    </source>
</evidence>
<dbReference type="Gene3D" id="3.30.70.270">
    <property type="match status" value="1"/>
</dbReference>
<feature type="domain" description="EAL" evidence="1">
    <location>
        <begin position="205"/>
        <end position="454"/>
    </location>
</feature>
<dbReference type="PANTHER" id="PTHR33121:SF23">
    <property type="entry name" value="CYCLIC DI-GMP PHOSPHODIESTERASE PDEB"/>
    <property type="match status" value="1"/>
</dbReference>
<proteinExistence type="predicted"/>
<comment type="caution">
    <text evidence="3">The sequence shown here is derived from an EMBL/GenBank/DDBJ whole genome shotgun (WGS) entry which is preliminary data.</text>
</comment>
<dbReference type="InterPro" id="IPR043128">
    <property type="entry name" value="Rev_trsase/Diguanyl_cyclase"/>
</dbReference>
<dbReference type="AlphaFoldDB" id="A0A831K272"/>
<dbReference type="PROSITE" id="PS50887">
    <property type="entry name" value="GGDEF"/>
    <property type="match status" value="1"/>
</dbReference>
<dbReference type="Proteomes" id="UP000885822">
    <property type="component" value="Unassembled WGS sequence"/>
</dbReference>
<evidence type="ECO:0000313" key="3">
    <source>
        <dbReference type="EMBL" id="HDK37743.1"/>
    </source>
</evidence>
<dbReference type="EMBL" id="DRCV01000083">
    <property type="protein sequence ID" value="HDK37743.1"/>
    <property type="molecule type" value="Genomic_DNA"/>
</dbReference>
<feature type="domain" description="GGDEF" evidence="2">
    <location>
        <begin position="65"/>
        <end position="197"/>
    </location>
</feature>
<dbReference type="InterPro" id="IPR050706">
    <property type="entry name" value="Cyclic-di-GMP_PDE-like"/>
</dbReference>
<dbReference type="PANTHER" id="PTHR33121">
    <property type="entry name" value="CYCLIC DI-GMP PHOSPHODIESTERASE PDEF"/>
    <property type="match status" value="1"/>
</dbReference>
<gene>
    <name evidence="3" type="ORF">ENG92_01840</name>
</gene>
<dbReference type="GO" id="GO:0071111">
    <property type="term" value="F:cyclic-guanylate-specific phosphodiesterase activity"/>
    <property type="evidence" value="ECO:0007669"/>
    <property type="project" value="InterPro"/>
</dbReference>
<name>A0A831K272_9GAMM</name>
<dbReference type="PROSITE" id="PS50883">
    <property type="entry name" value="EAL"/>
    <property type="match status" value="1"/>
</dbReference>
<dbReference type="NCBIfam" id="TIGR00254">
    <property type="entry name" value="GGDEF"/>
    <property type="match status" value="1"/>
</dbReference>
<dbReference type="InterPro" id="IPR001633">
    <property type="entry name" value="EAL_dom"/>
</dbReference>
<organism evidence="3">
    <name type="scientific">Thiolapillus brandeum</name>
    <dbReference type="NCBI Taxonomy" id="1076588"/>
    <lineage>
        <taxon>Bacteria</taxon>
        <taxon>Pseudomonadati</taxon>
        <taxon>Pseudomonadota</taxon>
        <taxon>Gammaproteobacteria</taxon>
        <taxon>Chromatiales</taxon>
        <taxon>Sedimenticolaceae</taxon>
        <taxon>Thiolapillus</taxon>
    </lineage>
</organism>
<dbReference type="SMART" id="SM00267">
    <property type="entry name" value="GGDEF"/>
    <property type="match status" value="1"/>
</dbReference>
<reference evidence="3" key="1">
    <citation type="journal article" date="2020" name="mSystems">
        <title>Genome- and Community-Level Interaction Insights into Carbon Utilization and Element Cycling Functions of Hydrothermarchaeota in Hydrothermal Sediment.</title>
        <authorList>
            <person name="Zhou Z."/>
            <person name="Liu Y."/>
            <person name="Xu W."/>
            <person name="Pan J."/>
            <person name="Luo Z.H."/>
            <person name="Li M."/>
        </authorList>
    </citation>
    <scope>NUCLEOTIDE SEQUENCE [LARGE SCALE GENOMIC DNA]</scope>
    <source>
        <strain evidence="3">HyVt-26</strain>
    </source>
</reference>
<dbReference type="Pfam" id="PF00990">
    <property type="entry name" value="GGDEF"/>
    <property type="match status" value="1"/>
</dbReference>
<dbReference type="InterPro" id="IPR000160">
    <property type="entry name" value="GGDEF_dom"/>
</dbReference>
<dbReference type="Gene3D" id="3.20.20.450">
    <property type="entry name" value="EAL domain"/>
    <property type="match status" value="1"/>
</dbReference>